<protein>
    <submittedName>
        <fullName evidence="2">Uncharacterized protein LOC118896744</fullName>
    </submittedName>
</protein>
<dbReference type="KEGG" id="bmus:118896744"/>
<evidence type="ECO:0000313" key="2">
    <source>
        <dbReference type="RefSeq" id="XP_036710924.1"/>
    </source>
</evidence>
<dbReference type="GeneID" id="118896744"/>
<sequence>MPCSGKTDRTGQGKDIMMECTKFLGLHCPQEYPSLLCDNLLGPKDETSLQLALSNPRPFQDSAGCCGISAGDTASGHVLLGELCAIARTSIFSSLKRNVLEKHLPQCSSSVSFPVLRTCRCSSERFQHLCSPSKFSSCCCLSTPCFLRFGLFERIRVLKQNSPKREVWHLLFSPLYSQNYYISDIENEVVKYNLLKQMNDE</sequence>
<keyword evidence="1" id="KW-1185">Reference proteome</keyword>
<dbReference type="Proteomes" id="UP000694857">
    <property type="component" value="Chromosome 6"/>
</dbReference>
<organism evidence="1 2">
    <name type="scientific">Balaenoptera musculus</name>
    <name type="common">Blue whale</name>
    <dbReference type="NCBI Taxonomy" id="9771"/>
    <lineage>
        <taxon>Eukaryota</taxon>
        <taxon>Metazoa</taxon>
        <taxon>Chordata</taxon>
        <taxon>Craniata</taxon>
        <taxon>Vertebrata</taxon>
        <taxon>Euteleostomi</taxon>
        <taxon>Mammalia</taxon>
        <taxon>Eutheria</taxon>
        <taxon>Laurasiatheria</taxon>
        <taxon>Artiodactyla</taxon>
        <taxon>Whippomorpha</taxon>
        <taxon>Cetacea</taxon>
        <taxon>Mysticeti</taxon>
        <taxon>Balaenopteridae</taxon>
        <taxon>Balaenoptera</taxon>
    </lineage>
</organism>
<dbReference type="RefSeq" id="XP_036710924.1">
    <property type="nucleotide sequence ID" value="XM_036855029.1"/>
</dbReference>
<gene>
    <name evidence="2" type="primary">LOC118896744</name>
</gene>
<accession>A0A8B8XMX0</accession>
<name>A0A8B8XMX0_BALMU</name>
<evidence type="ECO:0000313" key="1">
    <source>
        <dbReference type="Proteomes" id="UP000694857"/>
    </source>
</evidence>
<dbReference type="AlphaFoldDB" id="A0A8B8XMX0"/>
<reference evidence="2" key="1">
    <citation type="submission" date="2025-08" db="UniProtKB">
        <authorList>
            <consortium name="RefSeq"/>
        </authorList>
    </citation>
    <scope>IDENTIFICATION</scope>
    <source>
        <tissue evidence="2">Epidermis and Blubber</tissue>
    </source>
</reference>
<proteinExistence type="predicted"/>